<dbReference type="InterPro" id="IPR000626">
    <property type="entry name" value="Ubiquitin-like_dom"/>
</dbReference>
<dbReference type="PROSITE" id="PS50053">
    <property type="entry name" value="UBIQUITIN_2"/>
    <property type="match status" value="1"/>
</dbReference>
<evidence type="ECO:0000259" key="3">
    <source>
        <dbReference type="PROSITE" id="PS50053"/>
    </source>
</evidence>
<dbReference type="InterPro" id="IPR029071">
    <property type="entry name" value="Ubiquitin-like_domsf"/>
</dbReference>
<comment type="caution">
    <text evidence="4">The sequence shown here is derived from an EMBL/GenBank/DDBJ whole genome shotgun (WGS) entry which is preliminary data.</text>
</comment>
<name>A0A433SRB3_ELYCH</name>
<feature type="domain" description="Ubiquitin-like" evidence="3">
    <location>
        <begin position="42"/>
        <end position="106"/>
    </location>
</feature>
<dbReference type="Gene3D" id="3.10.20.90">
    <property type="entry name" value="Phosphatidylinositol 3-kinase Catalytic Subunit, Chain A, domain 1"/>
    <property type="match status" value="1"/>
</dbReference>
<organism evidence="4 5">
    <name type="scientific">Elysia chlorotica</name>
    <name type="common">Eastern emerald elysia</name>
    <name type="synonym">Sea slug</name>
    <dbReference type="NCBI Taxonomy" id="188477"/>
    <lineage>
        <taxon>Eukaryota</taxon>
        <taxon>Metazoa</taxon>
        <taxon>Spiralia</taxon>
        <taxon>Lophotrochozoa</taxon>
        <taxon>Mollusca</taxon>
        <taxon>Gastropoda</taxon>
        <taxon>Heterobranchia</taxon>
        <taxon>Euthyneura</taxon>
        <taxon>Panpulmonata</taxon>
        <taxon>Sacoglossa</taxon>
        <taxon>Placobranchoidea</taxon>
        <taxon>Plakobranchidae</taxon>
        <taxon>Elysia</taxon>
    </lineage>
</organism>
<protein>
    <recommendedName>
        <fullName evidence="1">BAG family molecular chaperone regulator 1</fullName>
    </recommendedName>
</protein>
<dbReference type="InterPro" id="IPR003103">
    <property type="entry name" value="BAG_domain"/>
</dbReference>
<keyword evidence="5" id="KW-1185">Reference proteome</keyword>
<dbReference type="SUPFAM" id="SSF54236">
    <property type="entry name" value="Ubiquitin-like"/>
    <property type="match status" value="1"/>
</dbReference>
<evidence type="ECO:0000313" key="4">
    <source>
        <dbReference type="EMBL" id="RUS71681.1"/>
    </source>
</evidence>
<dbReference type="InterPro" id="IPR036533">
    <property type="entry name" value="BAG_dom_sf"/>
</dbReference>
<evidence type="ECO:0000256" key="1">
    <source>
        <dbReference type="ARBA" id="ARBA00022374"/>
    </source>
</evidence>
<feature type="compositionally biased region" description="Basic and acidic residues" evidence="2">
    <location>
        <begin position="105"/>
        <end position="117"/>
    </location>
</feature>
<evidence type="ECO:0000256" key="2">
    <source>
        <dbReference type="SAM" id="MobiDB-lite"/>
    </source>
</evidence>
<dbReference type="SUPFAM" id="SSF63491">
    <property type="entry name" value="BAG domain"/>
    <property type="match status" value="1"/>
</dbReference>
<evidence type="ECO:0000313" key="5">
    <source>
        <dbReference type="Proteomes" id="UP000271974"/>
    </source>
</evidence>
<gene>
    <name evidence="4" type="ORF">EGW08_020554</name>
</gene>
<dbReference type="Gene3D" id="1.20.58.120">
    <property type="entry name" value="BAG domain"/>
    <property type="match status" value="1"/>
</dbReference>
<reference evidence="4 5" key="1">
    <citation type="submission" date="2019-01" db="EMBL/GenBank/DDBJ databases">
        <title>A draft genome assembly of the solar-powered sea slug Elysia chlorotica.</title>
        <authorList>
            <person name="Cai H."/>
            <person name="Li Q."/>
            <person name="Fang X."/>
            <person name="Li J."/>
            <person name="Curtis N.E."/>
            <person name="Altenburger A."/>
            <person name="Shibata T."/>
            <person name="Feng M."/>
            <person name="Maeda T."/>
            <person name="Schwartz J.A."/>
            <person name="Shigenobu S."/>
            <person name="Lundholm N."/>
            <person name="Nishiyama T."/>
            <person name="Yang H."/>
            <person name="Hasebe M."/>
            <person name="Li S."/>
            <person name="Pierce S.K."/>
            <person name="Wang J."/>
        </authorList>
    </citation>
    <scope>NUCLEOTIDE SEQUENCE [LARGE SCALE GENOMIC DNA]</scope>
    <source>
        <strain evidence="4">EC2010</strain>
        <tissue evidence="4">Whole organism of an adult</tissue>
    </source>
</reference>
<dbReference type="Pfam" id="PF02179">
    <property type="entry name" value="BAG"/>
    <property type="match status" value="1"/>
</dbReference>
<dbReference type="STRING" id="188477.A0A433SRB3"/>
<feature type="region of interest" description="Disordered" evidence="2">
    <location>
        <begin position="105"/>
        <end position="127"/>
    </location>
</feature>
<accession>A0A433SRB3</accession>
<proteinExistence type="predicted"/>
<dbReference type="OrthoDB" id="417450at2759"/>
<sequence>MAATRSRSKRGETMELVLVLGQKRLPMLVSVDGSDRPGDCVTVGHLSDAVTEVCQVRADCQKLIHRGRTLFRNDRASMEASFGTSLASLGIKNGDKIMLLVRKTSEKQEENHTEEKSPLTAGKSQAPDRLAELQSQLNQISGQLDQQVAKARGLQNLPDLKTLRLTLRGFHEQTMRLLETVDSTIAPENSGADFRTQRKALVNAIQCQLDQCEGCMSDVTSKIQSLEQQQDQSGTR</sequence>
<dbReference type="Proteomes" id="UP000271974">
    <property type="component" value="Unassembled WGS sequence"/>
</dbReference>
<dbReference type="EMBL" id="RQTK01001175">
    <property type="protein sequence ID" value="RUS71681.1"/>
    <property type="molecule type" value="Genomic_DNA"/>
</dbReference>
<dbReference type="GO" id="GO:0051087">
    <property type="term" value="F:protein-folding chaperone binding"/>
    <property type="evidence" value="ECO:0007669"/>
    <property type="project" value="InterPro"/>
</dbReference>
<dbReference type="AlphaFoldDB" id="A0A433SRB3"/>